<dbReference type="OrthoDB" id="361944at2"/>
<sequence>MSKLSDEARAKARALALKSLEDITPEEDAAIEAAAADDPDNPILTDERMARMRPAADAAPEIVARARGQRGPQKAPTKQQVTIRVDQDVLQRFKEEGPGWQKRMNAVLRKGVGLAG</sequence>
<dbReference type="InterPro" id="IPR025528">
    <property type="entry name" value="BrnA_antitoxin"/>
</dbReference>
<gene>
    <name evidence="1" type="ORF">SAMN05216548_10717</name>
</gene>
<dbReference type="AlphaFoldDB" id="A0A1H9I8D6"/>
<dbReference type="EMBL" id="FOFG01000007">
    <property type="protein sequence ID" value="SEQ70853.1"/>
    <property type="molecule type" value="Genomic_DNA"/>
</dbReference>
<reference evidence="1 2" key="1">
    <citation type="submission" date="2016-10" db="EMBL/GenBank/DDBJ databases">
        <authorList>
            <person name="de Groot N.N."/>
        </authorList>
    </citation>
    <scope>NUCLEOTIDE SEQUENCE [LARGE SCALE GENOMIC DNA]</scope>
    <source>
        <strain evidence="1 2">A52C2</strain>
    </source>
</reference>
<proteinExistence type="predicted"/>
<dbReference type="Pfam" id="PF14384">
    <property type="entry name" value="BrnA_antitoxin"/>
    <property type="match status" value="1"/>
</dbReference>
<organism evidence="1 2">
    <name type="scientific">Faunimonas pinastri</name>
    <dbReference type="NCBI Taxonomy" id="1855383"/>
    <lineage>
        <taxon>Bacteria</taxon>
        <taxon>Pseudomonadati</taxon>
        <taxon>Pseudomonadota</taxon>
        <taxon>Alphaproteobacteria</taxon>
        <taxon>Hyphomicrobiales</taxon>
        <taxon>Afifellaceae</taxon>
        <taxon>Faunimonas</taxon>
    </lineage>
</organism>
<dbReference type="Proteomes" id="UP000199647">
    <property type="component" value="Unassembled WGS sequence"/>
</dbReference>
<protein>
    <submittedName>
        <fullName evidence="1">Uncharacterized conserved protein, DUF4415 family</fullName>
    </submittedName>
</protein>
<evidence type="ECO:0000313" key="1">
    <source>
        <dbReference type="EMBL" id="SEQ70853.1"/>
    </source>
</evidence>
<dbReference type="STRING" id="1855383.SAMN05216548_10717"/>
<keyword evidence="2" id="KW-1185">Reference proteome</keyword>
<evidence type="ECO:0000313" key="2">
    <source>
        <dbReference type="Proteomes" id="UP000199647"/>
    </source>
</evidence>
<name>A0A1H9I8D6_9HYPH</name>
<accession>A0A1H9I8D6</accession>
<dbReference type="RefSeq" id="WP_092496591.1">
    <property type="nucleotide sequence ID" value="NZ_FOFG01000007.1"/>
</dbReference>